<evidence type="ECO:0000259" key="4">
    <source>
        <dbReference type="Pfam" id="PF17836"/>
    </source>
</evidence>
<reference evidence="5" key="1">
    <citation type="submission" date="2022-07" db="EMBL/GenBank/DDBJ databases">
        <title>Isolation, identification, and degradation of a PFOSA degrading strain from sewage treatment plant.</title>
        <authorList>
            <person name="Zhang L."/>
            <person name="Huo Y."/>
        </authorList>
    </citation>
    <scope>NUCLEOTIDE SEQUENCE</scope>
    <source>
        <strain evidence="5">C1</strain>
    </source>
</reference>
<dbReference type="CDD" id="cd03360">
    <property type="entry name" value="LbH_AT_putative"/>
    <property type="match status" value="1"/>
</dbReference>
<gene>
    <name evidence="5" type="ORF">NOX80_07450</name>
</gene>
<dbReference type="PANTHER" id="PTHR43300">
    <property type="entry name" value="ACETYLTRANSFERASE"/>
    <property type="match status" value="1"/>
</dbReference>
<proteinExistence type="inferred from homology"/>
<dbReference type="RefSeq" id="WP_256552663.1">
    <property type="nucleotide sequence ID" value="NZ_CP101751.1"/>
</dbReference>
<evidence type="ECO:0000256" key="3">
    <source>
        <dbReference type="ARBA" id="ARBA00022737"/>
    </source>
</evidence>
<keyword evidence="2" id="KW-0808">Transferase</keyword>
<dbReference type="Gene3D" id="3.40.50.20">
    <property type="match status" value="1"/>
</dbReference>
<dbReference type="Proteomes" id="UP001059844">
    <property type="component" value="Chromosome"/>
</dbReference>
<feature type="domain" description="PglD N-terminal" evidence="4">
    <location>
        <begin position="3"/>
        <end position="83"/>
    </location>
</feature>
<sequence>MKNIAIIGAGGFGREVKTILDDINAREPEFQFVGFYDDGVAKGTIVNGYPVLGGVEELNAVSEPLCIAMGIGDPKLKMKIVGKINNSNIQYPTIVHPGAIIGKDDVTIGQGTIICAGCILTCNINIGAFVTLNLMCTVGHDTRIEAFSSFMPAVNISGEVLINEKVYVGTGAKIINQLEIGTETIVGAGAVVSRSLPEKCTAVGIPAKPIKFHE</sequence>
<dbReference type="PROSITE" id="PS00101">
    <property type="entry name" value="HEXAPEP_TRANSFERASES"/>
    <property type="match status" value="1"/>
</dbReference>
<dbReference type="PANTHER" id="PTHR43300:SF7">
    <property type="entry name" value="UDP-N-ACETYLBACILLOSAMINE N-ACETYLTRANSFERASE"/>
    <property type="match status" value="1"/>
</dbReference>
<organism evidence="5 6">
    <name type="scientific">Flavobacterium cerinum</name>
    <dbReference type="NCBI Taxonomy" id="2502784"/>
    <lineage>
        <taxon>Bacteria</taxon>
        <taxon>Pseudomonadati</taxon>
        <taxon>Bacteroidota</taxon>
        <taxon>Flavobacteriia</taxon>
        <taxon>Flavobacteriales</taxon>
        <taxon>Flavobacteriaceae</taxon>
        <taxon>Flavobacterium</taxon>
    </lineage>
</organism>
<evidence type="ECO:0000256" key="1">
    <source>
        <dbReference type="ARBA" id="ARBA00007274"/>
    </source>
</evidence>
<dbReference type="EMBL" id="CP101751">
    <property type="protein sequence ID" value="UUC47028.1"/>
    <property type="molecule type" value="Genomic_DNA"/>
</dbReference>
<dbReference type="Pfam" id="PF17836">
    <property type="entry name" value="PglD_N"/>
    <property type="match status" value="1"/>
</dbReference>
<name>A0ABY5IZ61_9FLAO</name>
<dbReference type="InterPro" id="IPR018357">
    <property type="entry name" value="Hexapep_transf_CS"/>
</dbReference>
<protein>
    <submittedName>
        <fullName evidence="5">Acetyltransferase</fullName>
    </submittedName>
</protein>
<keyword evidence="3" id="KW-0677">Repeat</keyword>
<dbReference type="SUPFAM" id="SSF51161">
    <property type="entry name" value="Trimeric LpxA-like enzymes"/>
    <property type="match status" value="1"/>
</dbReference>
<dbReference type="InterPro" id="IPR041561">
    <property type="entry name" value="PglD_N"/>
</dbReference>
<accession>A0ABY5IZ61</accession>
<dbReference type="Gene3D" id="2.160.10.10">
    <property type="entry name" value="Hexapeptide repeat proteins"/>
    <property type="match status" value="1"/>
</dbReference>
<evidence type="ECO:0000313" key="6">
    <source>
        <dbReference type="Proteomes" id="UP001059844"/>
    </source>
</evidence>
<dbReference type="InterPro" id="IPR050179">
    <property type="entry name" value="Trans_hexapeptide_repeat"/>
</dbReference>
<dbReference type="InterPro" id="IPR011004">
    <property type="entry name" value="Trimer_LpxA-like_sf"/>
</dbReference>
<comment type="similarity">
    <text evidence="1">Belongs to the transferase hexapeptide repeat family.</text>
</comment>
<evidence type="ECO:0000313" key="5">
    <source>
        <dbReference type="EMBL" id="UUC47028.1"/>
    </source>
</evidence>
<keyword evidence="6" id="KW-1185">Reference proteome</keyword>
<evidence type="ECO:0000256" key="2">
    <source>
        <dbReference type="ARBA" id="ARBA00022679"/>
    </source>
</evidence>
<dbReference type="NCBIfam" id="TIGR03570">
    <property type="entry name" value="NeuD_NnaD"/>
    <property type="match status" value="1"/>
</dbReference>
<dbReference type="InterPro" id="IPR020019">
    <property type="entry name" value="AcTrfase_PglD-like"/>
</dbReference>